<dbReference type="SUPFAM" id="SSF54106">
    <property type="entry name" value="LysM domain"/>
    <property type="match status" value="1"/>
</dbReference>
<dbReference type="SMART" id="SM00257">
    <property type="entry name" value="LysM"/>
    <property type="match status" value="1"/>
</dbReference>
<dbReference type="EMBL" id="JX294936">
    <property type="protein sequence ID" value="AFS30722.1"/>
    <property type="molecule type" value="mRNA"/>
</dbReference>
<feature type="signal peptide" evidence="1">
    <location>
        <begin position="1"/>
        <end position="19"/>
    </location>
</feature>
<dbReference type="PROSITE" id="PS51782">
    <property type="entry name" value="LYSM"/>
    <property type="match status" value="1"/>
</dbReference>
<organism evidence="3">
    <name type="scientific">Drepanopeziza brunnea f. sp. 'multigermtubi'</name>
    <dbReference type="NCBI Taxonomy" id="698441"/>
    <lineage>
        <taxon>Eukaryota</taxon>
        <taxon>Fungi</taxon>
        <taxon>Dikarya</taxon>
        <taxon>Ascomycota</taxon>
        <taxon>Pezizomycotina</taxon>
        <taxon>Leotiomycetes</taxon>
        <taxon>Helotiales</taxon>
        <taxon>Drepanopezizaceae</taxon>
        <taxon>Drepanopeziza</taxon>
    </lineage>
</organism>
<keyword evidence="1" id="KW-0732">Signal</keyword>
<feature type="chain" id="PRO_5003828158" evidence="1">
    <location>
        <begin position="20"/>
        <end position="142"/>
    </location>
</feature>
<dbReference type="InterPro" id="IPR036779">
    <property type="entry name" value="LysM_dom_sf"/>
</dbReference>
<protein>
    <submittedName>
        <fullName evidence="3">LysM04p</fullName>
    </submittedName>
</protein>
<evidence type="ECO:0000259" key="2">
    <source>
        <dbReference type="PROSITE" id="PS51782"/>
    </source>
</evidence>
<gene>
    <name evidence="3" type="primary">LysM04</name>
</gene>
<dbReference type="RefSeq" id="XP_007295166.1">
    <property type="nucleotide sequence ID" value="XM_007295104.1"/>
</dbReference>
<sequence>MRFNNNLFLLASFLGAATAFRRTCRPATAKDGTGFYTMTKSDQWDTIAADFCVSVEELAGMNPRDFGKPGDVFKVPCKVRKRDCARIANSAYGYYTVANGDNLQAIGNDFCSDVDTIKWLNPDIKSDSVAPGKVVKVFCNWN</sequence>
<evidence type="ECO:0000313" key="3">
    <source>
        <dbReference type="EMBL" id="AFS30722.1"/>
    </source>
</evidence>
<dbReference type="AlphaFoldDB" id="J9XQ98"/>
<dbReference type="CDD" id="cd00118">
    <property type="entry name" value="LysM"/>
    <property type="match status" value="1"/>
</dbReference>
<dbReference type="Gene3D" id="3.10.350.10">
    <property type="entry name" value="LysM domain"/>
    <property type="match status" value="1"/>
</dbReference>
<accession>J9XQ98</accession>
<reference evidence="3" key="1">
    <citation type="submission" date="2012-07" db="EMBL/GenBank/DDBJ databases">
        <title>The Marssonina brunnea LysM effectors prevent chitin-triggered plant immunity.</title>
        <authorList>
            <person name="Jiang C."/>
            <person name="Cheng Q."/>
            <person name="Cao Y."/>
            <person name="Zhu S."/>
            <person name="Tan B."/>
            <person name="Huang M."/>
            <person name="Wu R."/>
            <person name="Zhou Y."/>
            <person name="Zhang S."/>
            <person name="Xu L."/>
        </authorList>
    </citation>
    <scope>NUCLEOTIDE SEQUENCE</scope>
    <source>
        <strain evidence="3">M6</strain>
    </source>
</reference>
<feature type="domain" description="LysM" evidence="2">
    <location>
        <begin position="93"/>
        <end position="137"/>
    </location>
</feature>
<dbReference type="Pfam" id="PF01476">
    <property type="entry name" value="LysM"/>
    <property type="match status" value="1"/>
</dbReference>
<dbReference type="KEGG" id="mbe:MBM_07277"/>
<name>J9XQ98_9HELO</name>
<dbReference type="InterPro" id="IPR018392">
    <property type="entry name" value="LysM"/>
</dbReference>
<evidence type="ECO:0000256" key="1">
    <source>
        <dbReference type="SAM" id="SignalP"/>
    </source>
</evidence>
<proteinExistence type="evidence at transcript level"/>